<sequence>MPDAHTTTQRMLLSAHAKLVIPTLEKRRTLFAQ</sequence>
<accession>A0A821DD23</accession>
<dbReference type="EMBL" id="CAJOBG010077744">
    <property type="protein sequence ID" value="CAF4619921.1"/>
    <property type="molecule type" value="Genomic_DNA"/>
</dbReference>
<keyword evidence="2" id="KW-1185">Reference proteome</keyword>
<dbReference type="Proteomes" id="UP000663866">
    <property type="component" value="Unassembled WGS sequence"/>
</dbReference>
<dbReference type="AlphaFoldDB" id="A0A821DD23"/>
<comment type="caution">
    <text evidence="1">The sequence shown here is derived from an EMBL/GenBank/DDBJ whole genome shotgun (WGS) entry which is preliminary data.</text>
</comment>
<feature type="non-terminal residue" evidence="1">
    <location>
        <position position="33"/>
    </location>
</feature>
<evidence type="ECO:0000313" key="1">
    <source>
        <dbReference type="EMBL" id="CAF4619921.1"/>
    </source>
</evidence>
<reference evidence="1" key="1">
    <citation type="submission" date="2021-02" db="EMBL/GenBank/DDBJ databases">
        <authorList>
            <person name="Nowell W R."/>
        </authorList>
    </citation>
    <scope>NUCLEOTIDE SEQUENCE</scope>
</reference>
<name>A0A821DD23_9BILA</name>
<gene>
    <name evidence="1" type="ORF">OVN521_LOCUS45869</name>
</gene>
<protein>
    <submittedName>
        <fullName evidence="1">Uncharacterized protein</fullName>
    </submittedName>
</protein>
<organism evidence="1 2">
    <name type="scientific">Rotaria magnacalcarata</name>
    <dbReference type="NCBI Taxonomy" id="392030"/>
    <lineage>
        <taxon>Eukaryota</taxon>
        <taxon>Metazoa</taxon>
        <taxon>Spiralia</taxon>
        <taxon>Gnathifera</taxon>
        <taxon>Rotifera</taxon>
        <taxon>Eurotatoria</taxon>
        <taxon>Bdelloidea</taxon>
        <taxon>Philodinida</taxon>
        <taxon>Philodinidae</taxon>
        <taxon>Rotaria</taxon>
    </lineage>
</organism>
<evidence type="ECO:0000313" key="2">
    <source>
        <dbReference type="Proteomes" id="UP000663866"/>
    </source>
</evidence>
<proteinExistence type="predicted"/>